<reference evidence="3" key="1">
    <citation type="journal article" date="2015" name="Nat. Genet.">
        <title>The genome and transcriptome of the zoonotic hookworm Ancylostoma ceylanicum identify infection-specific gene families.</title>
        <authorList>
            <person name="Schwarz E.M."/>
            <person name="Hu Y."/>
            <person name="Antoshechkin I."/>
            <person name="Miller M.M."/>
            <person name="Sternberg P.W."/>
            <person name="Aroian R.V."/>
        </authorList>
    </citation>
    <scope>NUCLEOTIDE SEQUENCE</scope>
    <source>
        <strain evidence="3">HY135</strain>
    </source>
</reference>
<proteinExistence type="predicted"/>
<protein>
    <submittedName>
        <fullName evidence="2">Uncharacterized protein</fullName>
    </submittedName>
</protein>
<keyword evidence="1" id="KW-0812">Transmembrane</keyword>
<dbReference type="OrthoDB" id="5816548at2759"/>
<dbReference type="Proteomes" id="UP000024635">
    <property type="component" value="Unassembled WGS sequence"/>
</dbReference>
<evidence type="ECO:0000313" key="3">
    <source>
        <dbReference type="Proteomes" id="UP000024635"/>
    </source>
</evidence>
<keyword evidence="3" id="KW-1185">Reference proteome</keyword>
<dbReference type="AlphaFoldDB" id="A0A016VBV8"/>
<organism evidence="2 3">
    <name type="scientific">Ancylostoma ceylanicum</name>
    <dbReference type="NCBI Taxonomy" id="53326"/>
    <lineage>
        <taxon>Eukaryota</taxon>
        <taxon>Metazoa</taxon>
        <taxon>Ecdysozoa</taxon>
        <taxon>Nematoda</taxon>
        <taxon>Chromadorea</taxon>
        <taxon>Rhabditida</taxon>
        <taxon>Rhabditina</taxon>
        <taxon>Rhabditomorpha</taxon>
        <taxon>Strongyloidea</taxon>
        <taxon>Ancylostomatidae</taxon>
        <taxon>Ancylostomatinae</taxon>
        <taxon>Ancylostoma</taxon>
    </lineage>
</organism>
<feature type="transmembrane region" description="Helical" evidence="1">
    <location>
        <begin position="47"/>
        <end position="68"/>
    </location>
</feature>
<comment type="caution">
    <text evidence="2">The sequence shown here is derived from an EMBL/GenBank/DDBJ whole genome shotgun (WGS) entry which is preliminary data.</text>
</comment>
<name>A0A016VBV8_9BILA</name>
<keyword evidence="1" id="KW-1133">Transmembrane helix</keyword>
<gene>
    <name evidence="2" type="primary">Acey_s0013.g2177</name>
    <name evidence="2" type="ORF">Y032_0013g2177</name>
</gene>
<evidence type="ECO:0000256" key="1">
    <source>
        <dbReference type="SAM" id="Phobius"/>
    </source>
</evidence>
<accession>A0A016VBV8</accession>
<keyword evidence="1" id="KW-0472">Membrane</keyword>
<dbReference type="EMBL" id="JARK01001349">
    <property type="protein sequence ID" value="EYC24915.1"/>
    <property type="molecule type" value="Genomic_DNA"/>
</dbReference>
<sequence length="92" mass="10821">MRLPASIIGRRFVRRQQAPRRMACGYWGEACDREILPAMHEPVLPAFFTHIVIYLLVVLVIVLTYFICDRYRSRPPPYKEVIKDAPPPYYLV</sequence>
<evidence type="ECO:0000313" key="2">
    <source>
        <dbReference type="EMBL" id="EYC24915.1"/>
    </source>
</evidence>